<evidence type="ECO:0000313" key="8">
    <source>
        <dbReference type="EMBL" id="QDU76384.1"/>
    </source>
</evidence>
<dbReference type="InterPro" id="IPR013320">
    <property type="entry name" value="ConA-like_dom_sf"/>
</dbReference>
<dbReference type="SUPFAM" id="SSF48371">
    <property type="entry name" value="ARM repeat"/>
    <property type="match status" value="1"/>
</dbReference>
<dbReference type="RefSeq" id="WP_144974454.1">
    <property type="nucleotide sequence ID" value="NZ_CP036289.1"/>
</dbReference>
<dbReference type="Pfam" id="PF23500">
    <property type="entry name" value="DUF7133"/>
    <property type="match status" value="1"/>
</dbReference>
<dbReference type="PANTHER" id="PTHR33546:SF1">
    <property type="entry name" value="LARGE, MULTIFUNCTIONAL SECRETED PROTEIN"/>
    <property type="match status" value="1"/>
</dbReference>
<reference evidence="9" key="1">
    <citation type="submission" date="2019-02" db="EMBL/GenBank/DDBJ databases">
        <title>Deep-cultivation of Planctomycetes and their phenomic and genomic characterization uncovers novel biology.</title>
        <authorList>
            <person name="Wiegand S."/>
            <person name="Jogler M."/>
            <person name="Boedeker C."/>
            <person name="Pinto D."/>
            <person name="Vollmers J."/>
            <person name="Rivas-Marin E."/>
            <person name="Kohn T."/>
            <person name="Peeters S.H."/>
            <person name="Heuer A."/>
            <person name="Rast P."/>
            <person name="Oberbeckmann S."/>
            <person name="Bunk B."/>
            <person name="Jeske O."/>
            <person name="Meyerdierks A."/>
            <person name="Storesund J.E."/>
            <person name="Kallscheuer N."/>
            <person name="Luecker S."/>
            <person name="Lage O.M."/>
            <person name="Pohl T."/>
            <person name="Merkel B.J."/>
            <person name="Hornburger P."/>
            <person name="Mueller R.-W."/>
            <person name="Bruemmer F."/>
            <person name="Labrenz M."/>
            <person name="Spormann A.M."/>
            <person name="Op den Camp H."/>
            <person name="Overmann J."/>
            <person name="Amann R."/>
            <person name="Jetten M.S.M."/>
            <person name="Mascher T."/>
            <person name="Medema M.H."/>
            <person name="Devos D.P."/>
            <person name="Kaster A.-K."/>
            <person name="Ovreas L."/>
            <person name="Rohde M."/>
            <person name="Galperin M.Y."/>
            <person name="Jogler C."/>
        </authorList>
    </citation>
    <scope>NUCLEOTIDE SEQUENCE [LARGE SCALE GENOMIC DNA]</scope>
    <source>
        <strain evidence="9">Pan97</strain>
    </source>
</reference>
<feature type="signal peptide" evidence="6">
    <location>
        <begin position="1"/>
        <end position="23"/>
    </location>
</feature>
<dbReference type="InterPro" id="IPR011989">
    <property type="entry name" value="ARM-like"/>
</dbReference>
<dbReference type="Gene3D" id="2.60.120.200">
    <property type="match status" value="1"/>
</dbReference>
<sequence length="1641" mass="179163" precursor="true">MRLRGCVAFALLFLLVFPLALQAELQVGAASVDITPQSFPVLINGGFYSRQGEPKDIHARAIVMDDGETRIAIVVTDSCMLPKDLVDSAKQLAAQRAKIRPDHMLISATHTHTAPSSMGALGTDADPTYVPYLRIKLAEAILEAEKNLQPAQVGWGSTDANEFTALRRWILRPGQEREDPFGEKTVRASMHTAKNNLENVTGESGPEDPELSVISFQSLEGEPIALLANFSMHYFSGGGAADYFGAYCEKLEEALGNNGKDGPNFVAVMSHGCSGDIWRVDYRTGTNQTFDGFVDGMVAKTQYALEGIEYQRDAPLAMAETRMRLNYRVPSAERLEWAKGIVAEMGDRGPKTPAEVYAREQIILDERQSTEIVLQALRIGSIAIATTPNETYALTGLKLKRRSPLPQTMVIELANGGDGYIPPPEQHILGGYNTWAARSAGLETTAEPKIVEADLELLEKVVGKARRESLPPDSKMAASIRMLKPIRYFPLHDMEGPTARDFSPNAKPASIEDGVVFFLEGADGPALATDSELNRAAHFANGRIIADIPEIGDSFTISQWIWNGLDLKARPIAGWFLSHGVTLGIAGQGDHAGKLILETSDSKFSYGKTPIERWTWANVVLVRSGETLRVYLNGKLEIESQAGSVSGSDQVYIGGHANNTSNWEGRLDEVAIFDRTLSPEEISTLADDGRATPSDTTAKLSEEDKTKGGRHWVDEATPLPKSAAEQLKTFQVEPGFRLELVAAEPLVMDPVAVAFDAQGRMFVAEYGDYPIGPSEEGAPPLSRIVLLEDTNDDGQMDKRTVFADKLNFCHSLMPLQGGILACAQTELILLKDQNGDNVADSREVLFRGFQPAHPQMQVGCPRWGLDNRIYFNYGVGKILGPGQQEPTTIGRTEFWINPLTYEFGSASGTGQYGNTFTAWGDRLFSTNRNPIIATTMSTEEAARNRYAPLHRVQYDVAPSGGDSKVFPLVAMKSNWLSHAGTHTSACGTTAYVGDGLGPAMENSVLACEPIGHLVTRAIVKRDGAKLSSQRAREDADFIASTDTWFRPASLANGPDGMLYLADMYRLWVEHPKFLPPEIAAQLDWRAGDDRGRIWRIVPDNTASQASYKLPKTTTGLVQMLEDANGWRRRTAQQLLVEEQDTDATDALIALASSSKSPLARLHALWTLEGLNQLDDGTIGKALHDEHSEVRAAAIRLASRHWDERPETLKSVFTMTDDPSPWVRYQLALAMGLTSDPRKVDVLSALISHDGKDPTFADAIVAASQECAASVLANSNSKNASDLSYRLAKIVGAKSNEVETETTFKVALQQDDSHHQIAVLRGLADGMAQGKRFEAIVSRVPNGKHDLTQKLLDWAQAENQSPQMRSDAIGLLRFSSLAEDEFFANLCSSREPPLVQQAAVTALAGSLTSARETLLADLWPELEPSTKQTALSLLLKTTRGVEFILTGLQKGTVSTTSLSLDQQSLLQKHRDDSIRKRAEQLLGRVASSDRTAVLQKYESATRTIGSPLAGREVFLKQCAKCHVPGEAGQTSVGPDLADSSNRPPEAILFDILNPSGKVEPKYAASQILTVDGQTYSGIVMYQSPQAILLQLADGKTQEIPRSEIELFHTSDQSLMPEGLEKEISLEHMANLLEFLKSPLPKK</sequence>
<accession>A0A518CB19</accession>
<dbReference type="Proteomes" id="UP000318626">
    <property type="component" value="Chromosome"/>
</dbReference>
<dbReference type="NCBIfam" id="TIGR02604">
    <property type="entry name" value="Piru_Ver_Nterm"/>
    <property type="match status" value="1"/>
</dbReference>
<evidence type="ECO:0000256" key="4">
    <source>
        <dbReference type="PROSITE-ProRule" id="PRU00433"/>
    </source>
</evidence>
<keyword evidence="3 4" id="KW-0408">Iron</keyword>
<dbReference type="InterPro" id="IPR016024">
    <property type="entry name" value="ARM-type_fold"/>
</dbReference>
<dbReference type="SUPFAM" id="SSF50952">
    <property type="entry name" value="Soluble quinoprotein glucose dehydrogenase"/>
    <property type="match status" value="1"/>
</dbReference>
<dbReference type="InterPro" id="IPR013427">
    <property type="entry name" value="Haem-bd_dom_put"/>
</dbReference>
<keyword evidence="1 4" id="KW-0349">Heme</keyword>
<keyword evidence="6" id="KW-0732">Signal</keyword>
<dbReference type="KEGG" id="bvo:Pan97_34320"/>
<protein>
    <submittedName>
        <fullName evidence="8">Neutral/alkaline non-lysosomal ceramidase</fullName>
    </submittedName>
</protein>
<dbReference type="PROSITE" id="PS51007">
    <property type="entry name" value="CYTC"/>
    <property type="match status" value="1"/>
</dbReference>
<evidence type="ECO:0000256" key="3">
    <source>
        <dbReference type="ARBA" id="ARBA00023004"/>
    </source>
</evidence>
<dbReference type="NCBIfam" id="TIGR02603">
    <property type="entry name" value="CxxCH_TIGR02603"/>
    <property type="match status" value="1"/>
</dbReference>
<name>A0A518CB19_9BACT</name>
<organism evidence="8 9">
    <name type="scientific">Bremerella volcania</name>
    <dbReference type="NCBI Taxonomy" id="2527984"/>
    <lineage>
        <taxon>Bacteria</taxon>
        <taxon>Pseudomonadati</taxon>
        <taxon>Planctomycetota</taxon>
        <taxon>Planctomycetia</taxon>
        <taxon>Pirellulales</taxon>
        <taxon>Pirellulaceae</taxon>
        <taxon>Bremerella</taxon>
    </lineage>
</organism>
<proteinExistence type="predicted"/>
<dbReference type="GO" id="GO:0046872">
    <property type="term" value="F:metal ion binding"/>
    <property type="evidence" value="ECO:0007669"/>
    <property type="project" value="UniProtKB-KW"/>
</dbReference>
<dbReference type="Gene3D" id="1.10.760.10">
    <property type="entry name" value="Cytochrome c-like domain"/>
    <property type="match status" value="1"/>
</dbReference>
<feature type="chain" id="PRO_5022100391" evidence="6">
    <location>
        <begin position="24"/>
        <end position="1641"/>
    </location>
</feature>
<dbReference type="InterPro" id="IPR055557">
    <property type="entry name" value="DUF7133"/>
</dbReference>
<dbReference type="OrthoDB" id="230287at2"/>
<evidence type="ECO:0000259" key="7">
    <source>
        <dbReference type="PROSITE" id="PS51007"/>
    </source>
</evidence>
<feature type="domain" description="Cytochrome c" evidence="7">
    <location>
        <begin position="1504"/>
        <end position="1638"/>
    </location>
</feature>
<dbReference type="InterPro" id="IPR011041">
    <property type="entry name" value="Quinoprot_gluc/sorb_DH_b-prop"/>
</dbReference>
<dbReference type="InterPro" id="IPR009056">
    <property type="entry name" value="Cyt_c-like_dom"/>
</dbReference>
<keyword evidence="9" id="KW-1185">Reference proteome</keyword>
<evidence type="ECO:0000256" key="1">
    <source>
        <dbReference type="ARBA" id="ARBA00022617"/>
    </source>
</evidence>
<evidence type="ECO:0000256" key="6">
    <source>
        <dbReference type="SAM" id="SignalP"/>
    </source>
</evidence>
<dbReference type="SUPFAM" id="SSF46626">
    <property type="entry name" value="Cytochrome c"/>
    <property type="match status" value="1"/>
</dbReference>
<dbReference type="PANTHER" id="PTHR33546">
    <property type="entry name" value="LARGE, MULTIFUNCTIONAL SECRETED PROTEIN-RELATED"/>
    <property type="match status" value="1"/>
</dbReference>
<dbReference type="SUPFAM" id="SSF49899">
    <property type="entry name" value="Concanavalin A-like lectins/glucanases"/>
    <property type="match status" value="1"/>
</dbReference>
<dbReference type="EMBL" id="CP036289">
    <property type="protein sequence ID" value="QDU76384.1"/>
    <property type="molecule type" value="Genomic_DNA"/>
</dbReference>
<dbReference type="InterPro" id="IPR013428">
    <property type="entry name" value="Membrane-bound_put_N"/>
</dbReference>
<dbReference type="GO" id="GO:0009055">
    <property type="term" value="F:electron transfer activity"/>
    <property type="evidence" value="ECO:0007669"/>
    <property type="project" value="InterPro"/>
</dbReference>
<evidence type="ECO:0000313" key="9">
    <source>
        <dbReference type="Proteomes" id="UP000318626"/>
    </source>
</evidence>
<dbReference type="Pfam" id="PF13646">
    <property type="entry name" value="HEAT_2"/>
    <property type="match status" value="1"/>
</dbReference>
<dbReference type="Pfam" id="PF13385">
    <property type="entry name" value="Laminin_G_3"/>
    <property type="match status" value="1"/>
</dbReference>
<feature type="compositionally biased region" description="Basic and acidic residues" evidence="5">
    <location>
        <begin position="700"/>
        <end position="713"/>
    </location>
</feature>
<evidence type="ECO:0000256" key="5">
    <source>
        <dbReference type="SAM" id="MobiDB-lite"/>
    </source>
</evidence>
<dbReference type="GO" id="GO:0020037">
    <property type="term" value="F:heme binding"/>
    <property type="evidence" value="ECO:0007669"/>
    <property type="project" value="InterPro"/>
</dbReference>
<dbReference type="Gene3D" id="1.25.10.10">
    <property type="entry name" value="Leucine-rich Repeat Variant"/>
    <property type="match status" value="1"/>
</dbReference>
<keyword evidence="2 4" id="KW-0479">Metal-binding</keyword>
<dbReference type="InterPro" id="IPR036909">
    <property type="entry name" value="Cyt_c-like_dom_sf"/>
</dbReference>
<feature type="region of interest" description="Disordered" evidence="5">
    <location>
        <begin position="684"/>
        <end position="713"/>
    </location>
</feature>
<evidence type="ECO:0000256" key="2">
    <source>
        <dbReference type="ARBA" id="ARBA00022723"/>
    </source>
</evidence>
<gene>
    <name evidence="8" type="ORF">Pan97_34320</name>
</gene>